<comment type="catalytic activity">
    <reaction evidence="7 9">
        <text>tRNA(Pro) + L-proline + ATP = L-prolyl-tRNA(Pro) + AMP + diphosphate</text>
        <dbReference type="Rhea" id="RHEA:14305"/>
        <dbReference type="Rhea" id="RHEA-COMP:9700"/>
        <dbReference type="Rhea" id="RHEA-COMP:9702"/>
        <dbReference type="ChEBI" id="CHEBI:30616"/>
        <dbReference type="ChEBI" id="CHEBI:33019"/>
        <dbReference type="ChEBI" id="CHEBI:60039"/>
        <dbReference type="ChEBI" id="CHEBI:78442"/>
        <dbReference type="ChEBI" id="CHEBI:78532"/>
        <dbReference type="ChEBI" id="CHEBI:456215"/>
        <dbReference type="EC" id="6.1.1.15"/>
    </reaction>
</comment>
<dbReference type="GO" id="GO:0006433">
    <property type="term" value="P:prolyl-tRNA aminoacylation"/>
    <property type="evidence" value="ECO:0007669"/>
    <property type="project" value="UniProtKB-UniRule"/>
</dbReference>
<dbReference type="PATRIC" id="fig|1609981.3.peg.1070"/>
<comment type="subcellular location">
    <subcellularLocation>
        <location evidence="9">Cytoplasm</location>
    </subcellularLocation>
</comment>
<protein>
    <recommendedName>
        <fullName evidence="9">Proline--tRNA ligase</fullName>
        <ecNumber evidence="9">6.1.1.15</ecNumber>
    </recommendedName>
    <alternativeName>
        <fullName evidence="9">Prolyl-tRNA synthetase</fullName>
        <shortName evidence="9">ProRS</shortName>
    </alternativeName>
</protein>
<gene>
    <name evidence="9 11" type="primary">proS</name>
    <name evidence="11" type="ORF">L21SP4_01021</name>
</gene>
<dbReference type="Gene3D" id="3.30.110.30">
    <property type="entry name" value="C-terminal domain of ProRS"/>
    <property type="match status" value="1"/>
</dbReference>
<dbReference type="KEGG" id="vbl:L21SP4_01021"/>
<evidence type="ECO:0000259" key="10">
    <source>
        <dbReference type="PROSITE" id="PS50862"/>
    </source>
</evidence>
<organism evidence="11 12">
    <name type="scientific">Kiritimatiella glycovorans</name>
    <dbReference type="NCBI Taxonomy" id="1307763"/>
    <lineage>
        <taxon>Bacteria</taxon>
        <taxon>Pseudomonadati</taxon>
        <taxon>Kiritimatiellota</taxon>
        <taxon>Kiritimatiellia</taxon>
        <taxon>Kiritimatiellales</taxon>
        <taxon>Kiritimatiellaceae</taxon>
        <taxon>Kiritimatiella</taxon>
    </lineage>
</organism>
<evidence type="ECO:0000256" key="9">
    <source>
        <dbReference type="HAMAP-Rule" id="MF_01571"/>
    </source>
</evidence>
<dbReference type="SUPFAM" id="SSF64586">
    <property type="entry name" value="C-terminal domain of ProRS"/>
    <property type="match status" value="1"/>
</dbReference>
<dbReference type="GO" id="GO:0005737">
    <property type="term" value="C:cytoplasm"/>
    <property type="evidence" value="ECO:0007669"/>
    <property type="project" value="UniProtKB-SubCell"/>
</dbReference>
<dbReference type="RefSeq" id="WP_052881633.1">
    <property type="nucleotide sequence ID" value="NZ_CP010904.1"/>
</dbReference>
<dbReference type="EC" id="6.1.1.15" evidence="9"/>
<dbReference type="InterPro" id="IPR036621">
    <property type="entry name" value="Anticodon-bd_dom_sf"/>
</dbReference>
<keyword evidence="4 9" id="KW-0067">ATP-binding</keyword>
<dbReference type="STRING" id="1307763.L21SP4_01021"/>
<dbReference type="InterPro" id="IPR017449">
    <property type="entry name" value="Pro-tRNA_synth_II"/>
</dbReference>
<comment type="subunit">
    <text evidence="9">Homodimer.</text>
</comment>
<comment type="function">
    <text evidence="9">Catalyzes the attachment of proline to tRNA(Pro) in a two-step reaction: proline is first activated by ATP to form Pro-AMP and then transferred to the acceptor end of tRNA(Pro).</text>
</comment>
<keyword evidence="12" id="KW-1185">Reference proteome</keyword>
<dbReference type="InterPro" id="IPR002314">
    <property type="entry name" value="aa-tRNA-synt_IIb"/>
</dbReference>
<keyword evidence="1 9" id="KW-0963">Cytoplasm</keyword>
<dbReference type="PROSITE" id="PS50862">
    <property type="entry name" value="AA_TRNA_LIGASE_II"/>
    <property type="match status" value="1"/>
</dbReference>
<comment type="similarity">
    <text evidence="8 9">Belongs to the class-II aminoacyl-tRNA synthetase family. ProS type 3 subfamily.</text>
</comment>
<dbReference type="EMBL" id="CP010904">
    <property type="protein sequence ID" value="AKJ64280.1"/>
    <property type="molecule type" value="Genomic_DNA"/>
</dbReference>
<dbReference type="SMART" id="SM00946">
    <property type="entry name" value="ProRS-C_1"/>
    <property type="match status" value="1"/>
</dbReference>
<dbReference type="FunFam" id="3.30.930.10:FF:000023">
    <property type="entry name" value="Proline--tRNA ligase"/>
    <property type="match status" value="1"/>
</dbReference>
<name>A0A0G3EHG3_9BACT</name>
<dbReference type="GO" id="GO:0017101">
    <property type="term" value="C:aminoacyl-tRNA synthetase multienzyme complex"/>
    <property type="evidence" value="ECO:0007669"/>
    <property type="project" value="TreeGrafter"/>
</dbReference>
<dbReference type="InterPro" id="IPR033721">
    <property type="entry name" value="ProRS_core_arch_euk"/>
</dbReference>
<keyword evidence="3 9" id="KW-0547">Nucleotide-binding</keyword>
<dbReference type="Pfam" id="PF09180">
    <property type="entry name" value="ProRS-C_1"/>
    <property type="match status" value="1"/>
</dbReference>
<sequence>MAENRRKTAITPTREDDYAEWYQQVVRQGDLAETSPVRGCMVIRPWGYALWENIRDRLDAMFKETGHRNAYFPLFIPKSYLEKEAEHVEGFAKECAVVTHHRLEASPEGGLQPAGELEEPLVVRPTSETIIGATYARWVQSYRDLPILINQWANVVRWELRTRLFLRTAEFLWQEGHTVHETEAEAWEETVRMLNVYQTFAESFMAMPVIAGEKTAGERFPGAVRTLCIESMMQDRKALQAGTSHFLGQNFARSSGITYQSREGREEFAWTTSWGVSTRLIGGLIMTHADDDGMVMPPRLAPAHAVLLPIIRRDSDRERIMAYVHKVAAALRQERFDGAPVRVEIDDREVNAGEKGWEWVRRGVPLRVEIGPRDMEKDAVFVARRDRGPKEKTSLPWKQFVQNVGSELEDIQSSLFERALDRRERHTREVDTFSQLESFFTPVDGARPGIHGGFARAHWCGREECEKRINDELSVTIRSVPLEEEGFTEPGKCICCGNESRTRVVMAKSY</sequence>
<dbReference type="GO" id="GO:0005524">
    <property type="term" value="F:ATP binding"/>
    <property type="evidence" value="ECO:0007669"/>
    <property type="project" value="UniProtKB-UniRule"/>
</dbReference>
<evidence type="ECO:0000256" key="2">
    <source>
        <dbReference type="ARBA" id="ARBA00022598"/>
    </source>
</evidence>
<feature type="domain" description="Aminoacyl-transfer RNA synthetases class-II family profile" evidence="10">
    <location>
        <begin position="47"/>
        <end position="297"/>
    </location>
</feature>
<evidence type="ECO:0000256" key="6">
    <source>
        <dbReference type="ARBA" id="ARBA00023146"/>
    </source>
</evidence>
<evidence type="ECO:0000313" key="12">
    <source>
        <dbReference type="Proteomes" id="UP000035268"/>
    </source>
</evidence>
<keyword evidence="6 9" id="KW-0030">Aminoacyl-tRNA synthetase</keyword>
<dbReference type="InterPro" id="IPR045864">
    <property type="entry name" value="aa-tRNA-synth_II/BPL/LPL"/>
</dbReference>
<dbReference type="CDD" id="cd00778">
    <property type="entry name" value="ProRS_core_arch_euk"/>
    <property type="match status" value="1"/>
</dbReference>
<dbReference type="InterPro" id="IPR004154">
    <property type="entry name" value="Anticodon-bd"/>
</dbReference>
<dbReference type="OrthoDB" id="9809052at2"/>
<dbReference type="Pfam" id="PF00587">
    <property type="entry name" value="tRNA-synt_2b"/>
    <property type="match status" value="1"/>
</dbReference>
<evidence type="ECO:0000256" key="8">
    <source>
        <dbReference type="ARBA" id="ARBA00060806"/>
    </source>
</evidence>
<dbReference type="AlphaFoldDB" id="A0A0G3EHG3"/>
<dbReference type="SUPFAM" id="SSF55681">
    <property type="entry name" value="Class II aaRS and biotin synthetases"/>
    <property type="match status" value="1"/>
</dbReference>
<evidence type="ECO:0000256" key="5">
    <source>
        <dbReference type="ARBA" id="ARBA00022917"/>
    </source>
</evidence>
<dbReference type="InterPro" id="IPR016061">
    <property type="entry name" value="Pro-tRNA_ligase_II_C"/>
</dbReference>
<proteinExistence type="inferred from homology"/>
<keyword evidence="2 9" id="KW-0436">Ligase</keyword>
<evidence type="ECO:0000256" key="1">
    <source>
        <dbReference type="ARBA" id="ARBA00022490"/>
    </source>
</evidence>
<dbReference type="Gene3D" id="3.30.930.10">
    <property type="entry name" value="Bira Bifunctional Protein, Domain 2"/>
    <property type="match status" value="1"/>
</dbReference>
<evidence type="ECO:0000256" key="3">
    <source>
        <dbReference type="ARBA" id="ARBA00022741"/>
    </source>
</evidence>
<dbReference type="HAMAP" id="MF_01571">
    <property type="entry name" value="Pro_tRNA_synth_type3"/>
    <property type="match status" value="1"/>
</dbReference>
<evidence type="ECO:0000256" key="7">
    <source>
        <dbReference type="ARBA" id="ARBA00047671"/>
    </source>
</evidence>
<dbReference type="Pfam" id="PF03129">
    <property type="entry name" value="HGTP_anticodon"/>
    <property type="match status" value="1"/>
</dbReference>
<comment type="domain">
    <text evidence="9">Consists of three domains: the N-terminal catalytic domain, the anticodon-binding domain and the C-terminal extension.</text>
</comment>
<accession>A0A0G3EHG3</accession>
<reference evidence="11 12" key="2">
    <citation type="journal article" date="2016" name="ISME J.">
        <title>Characterization of the first cultured representative of Verrucomicrobia subdivision 5 indicates the proposal of a novel phylum.</title>
        <authorList>
            <person name="Spring S."/>
            <person name="Bunk B."/>
            <person name="Sproer C."/>
            <person name="Schumann P."/>
            <person name="Rohde M."/>
            <person name="Tindall B.J."/>
            <person name="Klenk H.P."/>
        </authorList>
    </citation>
    <scope>NUCLEOTIDE SEQUENCE [LARGE SCALE GENOMIC DNA]</scope>
    <source>
        <strain evidence="11 12">L21-Fru-AB</strain>
    </source>
</reference>
<dbReference type="InterPro" id="IPR006195">
    <property type="entry name" value="aa-tRNA-synth_II"/>
</dbReference>
<dbReference type="InterPro" id="IPR004499">
    <property type="entry name" value="Pro-tRNA-ligase_IIa_arc-type"/>
</dbReference>
<dbReference type="PANTHER" id="PTHR43382">
    <property type="entry name" value="PROLYL-TRNA SYNTHETASE"/>
    <property type="match status" value="1"/>
</dbReference>
<dbReference type="GO" id="GO:0004827">
    <property type="term" value="F:proline-tRNA ligase activity"/>
    <property type="evidence" value="ECO:0007669"/>
    <property type="project" value="UniProtKB-UniRule"/>
</dbReference>
<dbReference type="Proteomes" id="UP000035268">
    <property type="component" value="Chromosome"/>
</dbReference>
<keyword evidence="5 9" id="KW-0648">Protein biosynthesis</keyword>
<dbReference type="Gene3D" id="3.40.50.800">
    <property type="entry name" value="Anticodon-binding domain"/>
    <property type="match status" value="1"/>
</dbReference>
<evidence type="ECO:0000256" key="4">
    <source>
        <dbReference type="ARBA" id="ARBA00022840"/>
    </source>
</evidence>
<dbReference type="SUPFAM" id="SSF52954">
    <property type="entry name" value="Class II aaRS ABD-related"/>
    <property type="match status" value="1"/>
</dbReference>
<reference evidence="12" key="1">
    <citation type="submission" date="2015-02" db="EMBL/GenBank/DDBJ databases">
        <title>Description and complete genome sequence of the first cultured representative of the subdivision 5 of the Verrucomicrobia phylum.</title>
        <authorList>
            <person name="Spring S."/>
            <person name="Bunk B."/>
            <person name="Sproer C."/>
            <person name="Klenk H.-P."/>
        </authorList>
    </citation>
    <scope>NUCLEOTIDE SEQUENCE [LARGE SCALE GENOMIC DNA]</scope>
    <source>
        <strain evidence="12">L21-Fru-AB</strain>
    </source>
</reference>
<evidence type="ECO:0000313" key="11">
    <source>
        <dbReference type="EMBL" id="AKJ64280.1"/>
    </source>
</evidence>
<dbReference type="PANTHER" id="PTHR43382:SF2">
    <property type="entry name" value="BIFUNCTIONAL GLUTAMATE_PROLINE--TRNA LIGASE"/>
    <property type="match status" value="1"/>
</dbReference>
<dbReference type="NCBIfam" id="TIGR00408">
    <property type="entry name" value="proS_fam_I"/>
    <property type="match status" value="1"/>
</dbReference>